<keyword evidence="3" id="KW-1185">Reference proteome</keyword>
<name>A0A495IM20_9MICO</name>
<dbReference type="AlphaFoldDB" id="A0A495IM20"/>
<dbReference type="Pfam" id="PF00480">
    <property type="entry name" value="ROK"/>
    <property type="match status" value="1"/>
</dbReference>
<dbReference type="InterPro" id="IPR036388">
    <property type="entry name" value="WH-like_DNA-bd_sf"/>
</dbReference>
<keyword evidence="2" id="KW-0808">Transferase</keyword>
<dbReference type="InterPro" id="IPR036390">
    <property type="entry name" value="WH_DNA-bd_sf"/>
</dbReference>
<evidence type="ECO:0000313" key="3">
    <source>
        <dbReference type="Proteomes" id="UP000280008"/>
    </source>
</evidence>
<dbReference type="SUPFAM" id="SSF46785">
    <property type="entry name" value="Winged helix' DNA-binding domain"/>
    <property type="match status" value="1"/>
</dbReference>
<dbReference type="PANTHER" id="PTHR18964">
    <property type="entry name" value="ROK (REPRESSOR, ORF, KINASE) FAMILY"/>
    <property type="match status" value="1"/>
</dbReference>
<dbReference type="EMBL" id="RBKS01000001">
    <property type="protein sequence ID" value="RKR76175.1"/>
    <property type="molecule type" value="Genomic_DNA"/>
</dbReference>
<dbReference type="SUPFAM" id="SSF53067">
    <property type="entry name" value="Actin-like ATPase domain"/>
    <property type="match status" value="1"/>
</dbReference>
<evidence type="ECO:0000256" key="1">
    <source>
        <dbReference type="ARBA" id="ARBA00006479"/>
    </source>
</evidence>
<keyword evidence="2" id="KW-0418">Kinase</keyword>
<dbReference type="InterPro" id="IPR043129">
    <property type="entry name" value="ATPase_NBD"/>
</dbReference>
<dbReference type="Gene3D" id="3.30.420.40">
    <property type="match status" value="2"/>
</dbReference>
<dbReference type="PANTHER" id="PTHR18964:SF149">
    <property type="entry name" value="BIFUNCTIONAL UDP-N-ACETYLGLUCOSAMINE 2-EPIMERASE_N-ACETYLMANNOSAMINE KINASE"/>
    <property type="match status" value="1"/>
</dbReference>
<reference evidence="2 3" key="1">
    <citation type="submission" date="2018-10" db="EMBL/GenBank/DDBJ databases">
        <title>Sequencing the genomes of 1000 actinobacteria strains.</title>
        <authorList>
            <person name="Klenk H.-P."/>
        </authorList>
    </citation>
    <scope>NUCLEOTIDE SEQUENCE [LARGE SCALE GENOMIC DNA]</scope>
    <source>
        <strain evidence="2 3">DSM 17894</strain>
    </source>
</reference>
<sequence>MSSDRVRQRNLSTVLSLVHRAQGASRSQLTQATGLNRSTIAALVGELADSGLVVETEPPASNRVGRPSPVVTADPSVVAFTVNPEIDAVTVGAVGLDGTVHRRIRCETDRVPSAAEAVSLAAATIGSLASSLPPGTRAVGVGVAMPGLVRRDDGLVRLAPHLGWVDEPFVDLLQSATGLPVVAANDASLGARAESIFGAGRGVGTMVFLNGGASGVGGGAIVDGVPLAGVDGYAGELGHTLVNSNGRRCHCGAIGCLETEVGQQALLAAFGVARGDDDDLDALLASSRDSAVLDEVTRQVGFLAIALRNIINVFNPEVIVLGGFLGALHGVAGDRIAELATATALPGPREGVVIRRAELGSRRLLIGAAELAFAGLLADPAPVP</sequence>
<protein>
    <submittedName>
        <fullName evidence="2">Putative NBD/HSP70 family sugar kinase</fullName>
    </submittedName>
</protein>
<dbReference type="Proteomes" id="UP000280008">
    <property type="component" value="Unassembled WGS sequence"/>
</dbReference>
<accession>A0A495IM20</accession>
<gene>
    <name evidence="2" type="ORF">C8E83_3340</name>
</gene>
<comment type="similarity">
    <text evidence="1">Belongs to the ROK (NagC/XylR) family.</text>
</comment>
<dbReference type="GO" id="GO:0016301">
    <property type="term" value="F:kinase activity"/>
    <property type="evidence" value="ECO:0007669"/>
    <property type="project" value="UniProtKB-KW"/>
</dbReference>
<evidence type="ECO:0000313" key="2">
    <source>
        <dbReference type="EMBL" id="RKR76175.1"/>
    </source>
</evidence>
<dbReference type="Gene3D" id="1.10.10.10">
    <property type="entry name" value="Winged helix-like DNA-binding domain superfamily/Winged helix DNA-binding domain"/>
    <property type="match status" value="1"/>
</dbReference>
<proteinExistence type="inferred from homology"/>
<dbReference type="InterPro" id="IPR000600">
    <property type="entry name" value="ROK"/>
</dbReference>
<organism evidence="2 3">
    <name type="scientific">Frondihabitans australicus</name>
    <dbReference type="NCBI Taxonomy" id="386892"/>
    <lineage>
        <taxon>Bacteria</taxon>
        <taxon>Bacillati</taxon>
        <taxon>Actinomycetota</taxon>
        <taxon>Actinomycetes</taxon>
        <taxon>Micrococcales</taxon>
        <taxon>Microbacteriaceae</taxon>
        <taxon>Frondihabitans</taxon>
    </lineage>
</organism>
<comment type="caution">
    <text evidence="2">The sequence shown here is derived from an EMBL/GenBank/DDBJ whole genome shotgun (WGS) entry which is preliminary data.</text>
</comment>